<evidence type="ECO:0000256" key="3">
    <source>
        <dbReference type="ARBA" id="ARBA00022801"/>
    </source>
</evidence>
<accession>A0A2H3JG56</accession>
<evidence type="ECO:0000256" key="2">
    <source>
        <dbReference type="ARBA" id="ARBA00022741"/>
    </source>
</evidence>
<dbReference type="GO" id="GO:0004525">
    <property type="term" value="F:ribonuclease III activity"/>
    <property type="evidence" value="ECO:0007669"/>
    <property type="project" value="InterPro"/>
</dbReference>
<keyword evidence="11" id="KW-1185">Reference proteome</keyword>
<evidence type="ECO:0000259" key="8">
    <source>
        <dbReference type="PROSITE" id="PS50142"/>
    </source>
</evidence>
<keyword evidence="1" id="KW-0677">Repeat</keyword>
<dbReference type="Gene3D" id="2.170.260.10">
    <property type="entry name" value="paz domain"/>
    <property type="match status" value="1"/>
</dbReference>
<dbReference type="CDD" id="cd00593">
    <property type="entry name" value="RIBOc"/>
    <property type="match status" value="2"/>
</dbReference>
<dbReference type="InterPro" id="IPR038248">
    <property type="entry name" value="Dicer_dimer_sf"/>
</dbReference>
<dbReference type="STRING" id="742152.A0A2H3JG56"/>
<dbReference type="AlphaFoldDB" id="A0A2H3JG56"/>
<dbReference type="Proteomes" id="UP000218811">
    <property type="component" value="Unassembled WGS sequence"/>
</dbReference>
<dbReference type="Pfam" id="PF00636">
    <property type="entry name" value="Ribonuclease_3"/>
    <property type="match status" value="2"/>
</dbReference>
<feature type="domain" description="RNase III" evidence="8">
    <location>
        <begin position="967"/>
        <end position="1123"/>
    </location>
</feature>
<proteinExistence type="predicted"/>
<dbReference type="SUPFAM" id="SSF69065">
    <property type="entry name" value="RNase III domain-like"/>
    <property type="match status" value="2"/>
</dbReference>
<dbReference type="PROSITE" id="PS50142">
    <property type="entry name" value="RNASE_3_2"/>
    <property type="match status" value="2"/>
</dbReference>
<dbReference type="GO" id="GO:0006396">
    <property type="term" value="P:RNA processing"/>
    <property type="evidence" value="ECO:0007669"/>
    <property type="project" value="InterPro"/>
</dbReference>
<feature type="domain" description="RNase III" evidence="8">
    <location>
        <begin position="753"/>
        <end position="923"/>
    </location>
</feature>
<sequence>MRKYSKKLSAKALRVVDSQTPTESLQLPEGPKETLVEYGPHRLTTDVTSLCHHLREVNVDKHIPERLCELNREVQAELGRCASDLFWRELLLGDSHSCTLSTEEMEAIKVDTLREVARKWSYPQPCCNSRADSFNVTPKFAKVVETLQSHKARANSFRGLIIVRSKTVAVLMAKLLEQISAAGQIPSMRSTALISLSENGKIPDKSDWDLLVIPKSLEDMRLPDFTLVIRYDVFESQLSYAYSYARCQKSGGSLIHMMERNRSDHCRIVGEMRTLGGDVRRWFLETIRRPKGAIPPRTLHESLDPYRLDSDDPAGEQVNRIRDPTTSSYIQESDAVTVIHRLAASSQSGQSAYWVRPLFHFQKTGEGGDAFYTCTVLFPAGCPVHDVTGPQRKSKWQARRAACFDACRRLADAGVLNYRTFPQPSPVVLSVDEQSHAGAMVTSNGRENTKSAKASIATHQFPKKSPEFWKNTLGTPPNVLHPMIVSIWPAVGGDHAPVLILTREPLPDLADIKLWTFGSTSTAHLFRAAPLHVDSTQLDLLHKYTLRVCRALCNKPLSYSVESLPYFLAPTNLPGGQSFTNPPSKRGELASLSGYIPWDLVELAAGQFVIPLVSDKDIKIRPQISDTIVQDRKVEFTNRHFVERVRDDMTPLSKPSDSPRESEFPSFLEFCKARIKTFTGLRDEHQPLLEVSVLPPPMNYLSPTFKVMDASKHSQVKYLIPELCFRFTISASTYRTMLLVPSTMRRIDDLLLAKEFNARFFHNIISEDLLLEAITPPAAMVEYDYDRLELFGDGFLKYLSSLYCFTTMPSACEGDLHDHRRAMIANKTLFQGVVHSGLPQFIQSKAFTVKLWQPVLTELVESQSQQADATTGDSSTSGGQTTQKGRRSKRQKQKEEHGLQWLGEKTLADVVEAILGAAYFSGGLSAALRAAKILNIRIPEVDQWSDLASRGTAIHSDPPSATAASSVQAIEGILGYTVKKPQFFTHALTHSAMGIQGPFHTERLQFLGDAILDFLVVRYIFDRYPSLSPGGLSLLKNAMVSNSALAALCVNIGLHKHVGHDSPVVGNTIRTYSIQLDIKREEEYQLAKSEDRLPGQYWAEFDAPKILSDIIESTIGALYISDDFTDTGASTFFDFAFKPFYDRHIRLKTLRLHPSATLTDLLESFGCKQYAIEKQRSGHSRALAEVKVHSVILARAEDTTVAAAVRNAALHALNALDGDPYFMTRTCDCRR</sequence>
<feature type="compositionally biased region" description="Low complexity" evidence="7">
    <location>
        <begin position="866"/>
        <end position="883"/>
    </location>
</feature>
<reference evidence="10 11" key="1">
    <citation type="journal article" date="2012" name="Science">
        <title>The Paleozoic origin of enzymatic lignin decomposition reconstructed from 31 fungal genomes.</title>
        <authorList>
            <person name="Floudas D."/>
            <person name="Binder M."/>
            <person name="Riley R."/>
            <person name="Barry K."/>
            <person name="Blanchette R.A."/>
            <person name="Henrissat B."/>
            <person name="Martinez A.T."/>
            <person name="Otillar R."/>
            <person name="Spatafora J.W."/>
            <person name="Yadav J.S."/>
            <person name="Aerts A."/>
            <person name="Benoit I."/>
            <person name="Boyd A."/>
            <person name="Carlson A."/>
            <person name="Copeland A."/>
            <person name="Coutinho P.M."/>
            <person name="de Vries R.P."/>
            <person name="Ferreira P."/>
            <person name="Findley K."/>
            <person name="Foster B."/>
            <person name="Gaskell J."/>
            <person name="Glotzer D."/>
            <person name="Gorecki P."/>
            <person name="Heitman J."/>
            <person name="Hesse C."/>
            <person name="Hori C."/>
            <person name="Igarashi K."/>
            <person name="Jurgens J.A."/>
            <person name="Kallen N."/>
            <person name="Kersten P."/>
            <person name="Kohler A."/>
            <person name="Kuees U."/>
            <person name="Kumar T.K.A."/>
            <person name="Kuo A."/>
            <person name="LaButti K."/>
            <person name="Larrondo L.F."/>
            <person name="Lindquist E."/>
            <person name="Ling A."/>
            <person name="Lombard V."/>
            <person name="Lucas S."/>
            <person name="Lundell T."/>
            <person name="Martin R."/>
            <person name="McLaughlin D.J."/>
            <person name="Morgenstern I."/>
            <person name="Morin E."/>
            <person name="Murat C."/>
            <person name="Nagy L.G."/>
            <person name="Nolan M."/>
            <person name="Ohm R.A."/>
            <person name="Patyshakuliyeva A."/>
            <person name="Rokas A."/>
            <person name="Ruiz-Duenas F.J."/>
            <person name="Sabat G."/>
            <person name="Salamov A."/>
            <person name="Samejima M."/>
            <person name="Schmutz J."/>
            <person name="Slot J.C."/>
            <person name="St John F."/>
            <person name="Stenlid J."/>
            <person name="Sun H."/>
            <person name="Sun S."/>
            <person name="Syed K."/>
            <person name="Tsang A."/>
            <person name="Wiebenga A."/>
            <person name="Young D."/>
            <person name="Pisabarro A."/>
            <person name="Eastwood D.C."/>
            <person name="Martin F."/>
            <person name="Cullen D."/>
            <person name="Grigoriev I.V."/>
            <person name="Hibbett D.S."/>
        </authorList>
    </citation>
    <scope>NUCLEOTIDE SEQUENCE [LARGE SCALE GENOMIC DNA]</scope>
    <source>
        <strain evidence="10 11">MD-104</strain>
    </source>
</reference>
<dbReference type="InterPro" id="IPR005034">
    <property type="entry name" value="Dicer_dimerisation"/>
</dbReference>
<feature type="region of interest" description="Disordered" evidence="7">
    <location>
        <begin position="300"/>
        <end position="319"/>
    </location>
</feature>
<dbReference type="GO" id="GO:0005524">
    <property type="term" value="F:ATP binding"/>
    <property type="evidence" value="ECO:0007669"/>
    <property type="project" value="UniProtKB-KW"/>
</dbReference>
<dbReference type="GO" id="GO:0004386">
    <property type="term" value="F:helicase activity"/>
    <property type="evidence" value="ECO:0007669"/>
    <property type="project" value="UniProtKB-KW"/>
</dbReference>
<evidence type="ECO:0000313" key="11">
    <source>
        <dbReference type="Proteomes" id="UP000218811"/>
    </source>
</evidence>
<protein>
    <submittedName>
        <fullName evidence="10">Ribonuclease III</fullName>
    </submittedName>
</protein>
<evidence type="ECO:0000259" key="9">
    <source>
        <dbReference type="PROSITE" id="PS51327"/>
    </source>
</evidence>
<dbReference type="SMART" id="SM00535">
    <property type="entry name" value="RIBOc"/>
    <property type="match status" value="2"/>
</dbReference>
<dbReference type="PANTHER" id="PTHR14950">
    <property type="entry name" value="DICER-RELATED"/>
    <property type="match status" value="1"/>
</dbReference>
<dbReference type="PANTHER" id="PTHR14950:SF37">
    <property type="entry name" value="ENDORIBONUCLEASE DICER"/>
    <property type="match status" value="1"/>
</dbReference>
<keyword evidence="4" id="KW-0347">Helicase</keyword>
<name>A0A2H3JG56_WOLCO</name>
<dbReference type="OrthoDB" id="416741at2759"/>
<dbReference type="InterPro" id="IPR000999">
    <property type="entry name" value="RNase_III_dom"/>
</dbReference>
<dbReference type="Gene3D" id="1.10.1520.10">
    <property type="entry name" value="Ribonuclease III domain"/>
    <property type="match status" value="2"/>
</dbReference>
<feature type="domain" description="Dicer dsRNA-binding fold" evidence="9">
    <location>
        <begin position="335"/>
        <end position="430"/>
    </location>
</feature>
<evidence type="ECO:0000256" key="1">
    <source>
        <dbReference type="ARBA" id="ARBA00022737"/>
    </source>
</evidence>
<evidence type="ECO:0000256" key="6">
    <source>
        <dbReference type="PROSITE-ProRule" id="PRU00657"/>
    </source>
</evidence>
<keyword evidence="5" id="KW-0067">ATP-binding</keyword>
<keyword evidence="6" id="KW-0694">RNA-binding</keyword>
<keyword evidence="3" id="KW-0378">Hydrolase</keyword>
<organism evidence="10 11">
    <name type="scientific">Wolfiporia cocos (strain MD-104)</name>
    <name type="common">Brown rot fungus</name>
    <dbReference type="NCBI Taxonomy" id="742152"/>
    <lineage>
        <taxon>Eukaryota</taxon>
        <taxon>Fungi</taxon>
        <taxon>Dikarya</taxon>
        <taxon>Basidiomycota</taxon>
        <taxon>Agaricomycotina</taxon>
        <taxon>Agaricomycetes</taxon>
        <taxon>Polyporales</taxon>
        <taxon>Phaeolaceae</taxon>
        <taxon>Wolfiporia</taxon>
    </lineage>
</organism>
<dbReference type="EMBL" id="KB468113">
    <property type="protein sequence ID" value="PCH41180.1"/>
    <property type="molecule type" value="Genomic_DNA"/>
</dbReference>
<evidence type="ECO:0000256" key="5">
    <source>
        <dbReference type="ARBA" id="ARBA00022840"/>
    </source>
</evidence>
<dbReference type="Gene3D" id="3.30.160.380">
    <property type="entry name" value="Dicer dimerisation domain"/>
    <property type="match status" value="1"/>
</dbReference>
<evidence type="ECO:0000256" key="7">
    <source>
        <dbReference type="SAM" id="MobiDB-lite"/>
    </source>
</evidence>
<feature type="compositionally biased region" description="Basic and acidic residues" evidence="7">
    <location>
        <begin position="300"/>
        <end position="310"/>
    </location>
</feature>
<evidence type="ECO:0000256" key="4">
    <source>
        <dbReference type="ARBA" id="ARBA00022806"/>
    </source>
</evidence>
<dbReference type="GO" id="GO:0003723">
    <property type="term" value="F:RNA binding"/>
    <property type="evidence" value="ECO:0007669"/>
    <property type="project" value="UniProtKB-UniRule"/>
</dbReference>
<feature type="region of interest" description="Disordered" evidence="7">
    <location>
        <begin position="863"/>
        <end position="897"/>
    </location>
</feature>
<evidence type="ECO:0000313" key="10">
    <source>
        <dbReference type="EMBL" id="PCH41180.1"/>
    </source>
</evidence>
<keyword evidence="2" id="KW-0547">Nucleotide-binding</keyword>
<dbReference type="PROSITE" id="PS51327">
    <property type="entry name" value="DICER_DSRBF"/>
    <property type="match status" value="1"/>
</dbReference>
<dbReference type="InterPro" id="IPR036389">
    <property type="entry name" value="RNase_III_sf"/>
</dbReference>
<gene>
    <name evidence="10" type="ORF">WOLCODRAFT_99998</name>
</gene>
<dbReference type="OMA" id="TEFNYER"/>
<dbReference type="Pfam" id="PF03368">
    <property type="entry name" value="Dicer_dimer"/>
    <property type="match status" value="1"/>
</dbReference>